<dbReference type="EMBL" id="QZWG01000001">
    <property type="protein sequence ID" value="RZC29004.1"/>
    <property type="molecule type" value="Genomic_DNA"/>
</dbReference>
<dbReference type="AlphaFoldDB" id="A0A445M0D4"/>
<protein>
    <submittedName>
        <fullName evidence="1">Uncharacterized protein</fullName>
    </submittedName>
</protein>
<accession>A0A445M0D4</accession>
<name>A0A445M0D4_GLYSO</name>
<evidence type="ECO:0000313" key="1">
    <source>
        <dbReference type="EMBL" id="RZC29004.1"/>
    </source>
</evidence>
<organism evidence="1 2">
    <name type="scientific">Glycine soja</name>
    <name type="common">Wild soybean</name>
    <dbReference type="NCBI Taxonomy" id="3848"/>
    <lineage>
        <taxon>Eukaryota</taxon>
        <taxon>Viridiplantae</taxon>
        <taxon>Streptophyta</taxon>
        <taxon>Embryophyta</taxon>
        <taxon>Tracheophyta</taxon>
        <taxon>Spermatophyta</taxon>
        <taxon>Magnoliopsida</taxon>
        <taxon>eudicotyledons</taxon>
        <taxon>Gunneridae</taxon>
        <taxon>Pentapetalae</taxon>
        <taxon>rosids</taxon>
        <taxon>fabids</taxon>
        <taxon>Fabales</taxon>
        <taxon>Fabaceae</taxon>
        <taxon>Papilionoideae</taxon>
        <taxon>50 kb inversion clade</taxon>
        <taxon>NPAAA clade</taxon>
        <taxon>indigoferoid/millettioid clade</taxon>
        <taxon>Phaseoleae</taxon>
        <taxon>Glycine</taxon>
        <taxon>Glycine subgen. Soja</taxon>
    </lineage>
</organism>
<comment type="caution">
    <text evidence="1">The sequence shown here is derived from an EMBL/GenBank/DDBJ whole genome shotgun (WGS) entry which is preliminary data.</text>
</comment>
<reference evidence="1 2" key="1">
    <citation type="submission" date="2018-09" db="EMBL/GenBank/DDBJ databases">
        <title>A high-quality reference genome of wild soybean provides a powerful tool to mine soybean genomes.</title>
        <authorList>
            <person name="Xie M."/>
            <person name="Chung C.Y.L."/>
            <person name="Li M.-W."/>
            <person name="Wong F.-L."/>
            <person name="Chan T.-F."/>
            <person name="Lam H.-M."/>
        </authorList>
    </citation>
    <scope>NUCLEOTIDE SEQUENCE [LARGE SCALE GENOMIC DNA]</scope>
    <source>
        <strain evidence="2">cv. W05</strain>
        <tissue evidence="1">Hypocotyl of etiolated seedlings</tissue>
    </source>
</reference>
<dbReference type="Proteomes" id="UP000289340">
    <property type="component" value="Chromosome 1"/>
</dbReference>
<keyword evidence="2" id="KW-1185">Reference proteome</keyword>
<sequence length="114" mass="13050">MTFVNGTSSKACCHPLMLHTICANMNRVLIEKFCLRCLMIAFGGLAVLEESIEEDDNLKTVAEVSTVFESCSLLKTVFWDPSLKFLSFDDVKFNDVRKTSLYPLFDRHRIAFFQ</sequence>
<evidence type="ECO:0000313" key="2">
    <source>
        <dbReference type="Proteomes" id="UP000289340"/>
    </source>
</evidence>
<proteinExistence type="predicted"/>
<gene>
    <name evidence="1" type="ORF">D0Y65_000828</name>
</gene>